<keyword evidence="4" id="KW-1003">Cell membrane</keyword>
<organism evidence="11">
    <name type="scientific">freshwater metagenome</name>
    <dbReference type="NCBI Taxonomy" id="449393"/>
    <lineage>
        <taxon>unclassified sequences</taxon>
        <taxon>metagenomes</taxon>
        <taxon>ecological metagenomes</taxon>
    </lineage>
</organism>
<dbReference type="PANTHER" id="PTHR34979:SF1">
    <property type="entry name" value="INNER MEMBRANE PROTEIN YGAZ"/>
    <property type="match status" value="1"/>
</dbReference>
<evidence type="ECO:0000313" key="10">
    <source>
        <dbReference type="EMBL" id="CAB4695900.1"/>
    </source>
</evidence>
<dbReference type="InterPro" id="IPR011606">
    <property type="entry name" value="Brnchd-chn_aa_trnsp_permease"/>
</dbReference>
<feature type="transmembrane region" description="Helical" evidence="8">
    <location>
        <begin position="16"/>
        <end position="38"/>
    </location>
</feature>
<evidence type="ECO:0000313" key="14">
    <source>
        <dbReference type="EMBL" id="CAB4858752.1"/>
    </source>
</evidence>
<sequence>MPVVSATARSTIRDSFSVSITVGTYGAAFGAASVAAGFSVLQTSLLSLLTFSGASQFAVIGVIGAGGSALSGITTATLLGFRNGLYGLRMAPILKVKGFKRIVAAQITIDESTGVALSQERLGEDAMRSGFWLTGFGVFIFWNLFTLAGAFGAQAMGNPAAWGLDAAVPAAFLGLLWPRLQSSKDRAVALCAITMSLVLTPFVPAGVPIISTALLAVIFGARGLVQK</sequence>
<dbReference type="EMBL" id="CAESAE010000004">
    <property type="protein sequence ID" value="CAB4338054.1"/>
    <property type="molecule type" value="Genomic_DNA"/>
</dbReference>
<dbReference type="EMBL" id="CAFBQX010000001">
    <property type="protein sequence ID" value="CAB5069796.1"/>
    <property type="molecule type" value="Genomic_DNA"/>
</dbReference>
<comment type="similarity">
    <text evidence="2">Belongs to the AzlC family.</text>
</comment>
<evidence type="ECO:0000256" key="4">
    <source>
        <dbReference type="ARBA" id="ARBA00022475"/>
    </source>
</evidence>
<keyword evidence="7 8" id="KW-0472">Membrane</keyword>
<evidence type="ECO:0000313" key="9">
    <source>
        <dbReference type="EMBL" id="CAB4338054.1"/>
    </source>
</evidence>
<dbReference type="EMBL" id="CAFABH010000002">
    <property type="protein sequence ID" value="CAB4820490.1"/>
    <property type="molecule type" value="Genomic_DNA"/>
</dbReference>
<dbReference type="EMBL" id="CAEZYM010000003">
    <property type="protein sequence ID" value="CAB4720716.1"/>
    <property type="molecule type" value="Genomic_DNA"/>
</dbReference>
<keyword evidence="5 8" id="KW-0812">Transmembrane</keyword>
<comment type="subcellular location">
    <subcellularLocation>
        <location evidence="1">Cell membrane</location>
        <topology evidence="1">Multi-pass membrane protein</topology>
    </subcellularLocation>
</comment>
<evidence type="ECO:0000313" key="15">
    <source>
        <dbReference type="EMBL" id="CAB4944893.1"/>
    </source>
</evidence>
<dbReference type="EMBL" id="CAFBOC010000002">
    <property type="protein sequence ID" value="CAB4969564.1"/>
    <property type="molecule type" value="Genomic_DNA"/>
</dbReference>
<dbReference type="EMBL" id="CAEZZW010000001">
    <property type="protein sequence ID" value="CAB4772960.1"/>
    <property type="molecule type" value="Genomic_DNA"/>
</dbReference>
<dbReference type="Pfam" id="PF03591">
    <property type="entry name" value="AzlC"/>
    <property type="match status" value="1"/>
</dbReference>
<dbReference type="EMBL" id="CAEZXO010000005">
    <property type="protein sequence ID" value="CAB4695900.1"/>
    <property type="molecule type" value="Genomic_DNA"/>
</dbReference>
<feature type="transmembrane region" description="Helical" evidence="8">
    <location>
        <begin position="159"/>
        <end position="180"/>
    </location>
</feature>
<accession>A0A6J6RCC8</accession>
<evidence type="ECO:0000256" key="1">
    <source>
        <dbReference type="ARBA" id="ARBA00004651"/>
    </source>
</evidence>
<evidence type="ECO:0000313" key="16">
    <source>
        <dbReference type="EMBL" id="CAB4969564.1"/>
    </source>
</evidence>
<dbReference type="PANTHER" id="PTHR34979">
    <property type="entry name" value="INNER MEMBRANE PROTEIN YGAZ"/>
    <property type="match status" value="1"/>
</dbReference>
<dbReference type="GO" id="GO:0005886">
    <property type="term" value="C:plasma membrane"/>
    <property type="evidence" value="ECO:0007669"/>
    <property type="project" value="UniProtKB-SubCell"/>
</dbReference>
<evidence type="ECO:0000313" key="13">
    <source>
        <dbReference type="EMBL" id="CAB4820490.1"/>
    </source>
</evidence>
<evidence type="ECO:0000256" key="2">
    <source>
        <dbReference type="ARBA" id="ARBA00010735"/>
    </source>
</evidence>
<evidence type="ECO:0000313" key="17">
    <source>
        <dbReference type="EMBL" id="CAB5069796.1"/>
    </source>
</evidence>
<protein>
    <submittedName>
        <fullName evidence="11">Unannotated protein</fullName>
    </submittedName>
</protein>
<feature type="transmembrane region" description="Helical" evidence="8">
    <location>
        <begin position="58"/>
        <end position="81"/>
    </location>
</feature>
<gene>
    <name evidence="10" type="ORF">UFOPK2510_00995</name>
    <name evidence="11" type="ORF">UFOPK2718_00460</name>
    <name evidence="12" type="ORF">UFOPK2936_00316</name>
    <name evidence="13" type="ORF">UFOPK3174_00193</name>
    <name evidence="14" type="ORF">UFOPK3328_00344</name>
    <name evidence="15" type="ORF">UFOPK3779_00809</name>
    <name evidence="16" type="ORF">UFOPK3913_00267</name>
    <name evidence="9" type="ORF">UFOPK4107_00760</name>
    <name evidence="17" type="ORF">UFOPK4403_00113</name>
</gene>
<evidence type="ECO:0000256" key="3">
    <source>
        <dbReference type="ARBA" id="ARBA00022448"/>
    </source>
</evidence>
<evidence type="ECO:0000256" key="6">
    <source>
        <dbReference type="ARBA" id="ARBA00022989"/>
    </source>
</evidence>
<evidence type="ECO:0000256" key="7">
    <source>
        <dbReference type="ARBA" id="ARBA00023136"/>
    </source>
</evidence>
<reference evidence="11" key="1">
    <citation type="submission" date="2020-05" db="EMBL/GenBank/DDBJ databases">
        <authorList>
            <person name="Chiriac C."/>
            <person name="Salcher M."/>
            <person name="Ghai R."/>
            <person name="Kavagutti S V."/>
        </authorList>
    </citation>
    <scope>NUCLEOTIDE SEQUENCE</scope>
</reference>
<dbReference type="GO" id="GO:1903785">
    <property type="term" value="P:L-valine transmembrane transport"/>
    <property type="evidence" value="ECO:0007669"/>
    <property type="project" value="TreeGrafter"/>
</dbReference>
<feature type="transmembrane region" description="Helical" evidence="8">
    <location>
        <begin position="131"/>
        <end position="153"/>
    </location>
</feature>
<evidence type="ECO:0000256" key="8">
    <source>
        <dbReference type="SAM" id="Phobius"/>
    </source>
</evidence>
<dbReference type="AlphaFoldDB" id="A0A6J6RCC8"/>
<evidence type="ECO:0000313" key="12">
    <source>
        <dbReference type="EMBL" id="CAB4772960.1"/>
    </source>
</evidence>
<keyword evidence="3" id="KW-0813">Transport</keyword>
<evidence type="ECO:0000313" key="11">
    <source>
        <dbReference type="EMBL" id="CAB4720716.1"/>
    </source>
</evidence>
<keyword evidence="6 8" id="KW-1133">Transmembrane helix</keyword>
<name>A0A6J6RCC8_9ZZZZ</name>
<dbReference type="EMBL" id="CAFBNH010000004">
    <property type="protein sequence ID" value="CAB4944893.1"/>
    <property type="molecule type" value="Genomic_DNA"/>
</dbReference>
<dbReference type="EMBL" id="CAFBLD010000002">
    <property type="protein sequence ID" value="CAB4858752.1"/>
    <property type="molecule type" value="Genomic_DNA"/>
</dbReference>
<proteinExistence type="inferred from homology"/>
<evidence type="ECO:0000256" key="5">
    <source>
        <dbReference type="ARBA" id="ARBA00022692"/>
    </source>
</evidence>